<name>A0A8T7H9C2_9EURY</name>
<keyword evidence="5 9" id="KW-0812">Transmembrane</keyword>
<evidence type="ECO:0000256" key="8">
    <source>
        <dbReference type="ARBA" id="ARBA00023136"/>
    </source>
</evidence>
<keyword evidence="7" id="KW-0406">Ion transport</keyword>
<protein>
    <submittedName>
        <fullName evidence="11">Potassium/proton antiporter</fullName>
    </submittedName>
</protein>
<evidence type="ECO:0000313" key="11">
    <source>
        <dbReference type="EMBL" id="NQS79309.1"/>
    </source>
</evidence>
<dbReference type="GO" id="GO:0015297">
    <property type="term" value="F:antiporter activity"/>
    <property type="evidence" value="ECO:0007669"/>
    <property type="project" value="UniProtKB-KW"/>
</dbReference>
<dbReference type="Gene3D" id="1.20.1530.20">
    <property type="match status" value="1"/>
</dbReference>
<keyword evidence="2" id="KW-0813">Transport</keyword>
<dbReference type="EMBL" id="JABMJE010000286">
    <property type="protein sequence ID" value="NQS79309.1"/>
    <property type="molecule type" value="Genomic_DNA"/>
</dbReference>
<dbReference type="InterPro" id="IPR006153">
    <property type="entry name" value="Cation/H_exchanger_TM"/>
</dbReference>
<comment type="caution">
    <text evidence="11">The sequence shown here is derived from an EMBL/GenBank/DDBJ whole genome shotgun (WGS) entry which is preliminary data.</text>
</comment>
<dbReference type="Proteomes" id="UP000737555">
    <property type="component" value="Unassembled WGS sequence"/>
</dbReference>
<dbReference type="Pfam" id="PF00999">
    <property type="entry name" value="Na_H_Exchanger"/>
    <property type="match status" value="1"/>
</dbReference>
<dbReference type="InterPro" id="IPR038770">
    <property type="entry name" value="Na+/solute_symporter_sf"/>
</dbReference>
<evidence type="ECO:0000256" key="6">
    <source>
        <dbReference type="ARBA" id="ARBA00022989"/>
    </source>
</evidence>
<dbReference type="GO" id="GO:0005886">
    <property type="term" value="C:plasma membrane"/>
    <property type="evidence" value="ECO:0007669"/>
    <property type="project" value="UniProtKB-SubCell"/>
</dbReference>
<dbReference type="PANTHER" id="PTHR32507:SF7">
    <property type="entry name" value="K(+)_H(+) ANTIPORTER NHAP2"/>
    <property type="match status" value="1"/>
</dbReference>
<feature type="domain" description="Cation/H+ exchanger transmembrane" evidence="10">
    <location>
        <begin position="16"/>
        <end position="169"/>
    </location>
</feature>
<keyword evidence="8 9" id="KW-0472">Membrane</keyword>
<accession>A0A8T7H9C2</accession>
<evidence type="ECO:0000313" key="12">
    <source>
        <dbReference type="Proteomes" id="UP000737555"/>
    </source>
</evidence>
<comment type="subcellular location">
    <subcellularLocation>
        <location evidence="1">Cell membrane</location>
        <topology evidence="1">Multi-pass membrane protein</topology>
    </subcellularLocation>
</comment>
<feature type="transmembrane region" description="Helical" evidence="9">
    <location>
        <begin position="87"/>
        <end position="113"/>
    </location>
</feature>
<dbReference type="GO" id="GO:1902600">
    <property type="term" value="P:proton transmembrane transport"/>
    <property type="evidence" value="ECO:0007669"/>
    <property type="project" value="InterPro"/>
</dbReference>
<evidence type="ECO:0000256" key="9">
    <source>
        <dbReference type="SAM" id="Phobius"/>
    </source>
</evidence>
<evidence type="ECO:0000256" key="7">
    <source>
        <dbReference type="ARBA" id="ARBA00023065"/>
    </source>
</evidence>
<evidence type="ECO:0000259" key="10">
    <source>
        <dbReference type="Pfam" id="PF00999"/>
    </source>
</evidence>
<evidence type="ECO:0000256" key="2">
    <source>
        <dbReference type="ARBA" id="ARBA00022448"/>
    </source>
</evidence>
<keyword evidence="4" id="KW-1003">Cell membrane</keyword>
<evidence type="ECO:0000256" key="4">
    <source>
        <dbReference type="ARBA" id="ARBA00022475"/>
    </source>
</evidence>
<dbReference type="PANTHER" id="PTHR32507">
    <property type="entry name" value="NA(+)/H(+) ANTIPORTER 1"/>
    <property type="match status" value="1"/>
</dbReference>
<feature type="non-terminal residue" evidence="11">
    <location>
        <position position="170"/>
    </location>
</feature>
<feature type="transmembrane region" description="Helical" evidence="9">
    <location>
        <begin position="58"/>
        <end position="75"/>
    </location>
</feature>
<dbReference type="AlphaFoldDB" id="A0A8T7H9C2"/>
<sequence>MAIALEIIFLGISLLFLVSIIANKFSERLGVPALLIFLIVGMLAGSEGPGGIPFDEPAVAQIIGIIALAYILFAGGFDTRWDEVRPIFWPGVALSTVGVVLTAVCLGAFASLVLGLSPLTGFLLGAVVSSTDAAAVFSVLRMARARLKGNLRPFLEFESGSNDPMAVFLT</sequence>
<evidence type="ECO:0000256" key="1">
    <source>
        <dbReference type="ARBA" id="ARBA00004651"/>
    </source>
</evidence>
<proteinExistence type="predicted"/>
<evidence type="ECO:0000256" key="3">
    <source>
        <dbReference type="ARBA" id="ARBA00022449"/>
    </source>
</evidence>
<feature type="transmembrane region" description="Helical" evidence="9">
    <location>
        <begin position="119"/>
        <end position="140"/>
    </location>
</feature>
<keyword evidence="6 9" id="KW-1133">Transmembrane helix</keyword>
<feature type="transmembrane region" description="Helical" evidence="9">
    <location>
        <begin position="29"/>
        <end position="46"/>
    </location>
</feature>
<organism evidence="11 12">
    <name type="scientific">Methanoculleus bourgensis</name>
    <dbReference type="NCBI Taxonomy" id="83986"/>
    <lineage>
        <taxon>Archaea</taxon>
        <taxon>Methanobacteriati</taxon>
        <taxon>Methanobacteriota</taxon>
        <taxon>Stenosarchaea group</taxon>
        <taxon>Methanomicrobia</taxon>
        <taxon>Methanomicrobiales</taxon>
        <taxon>Methanomicrobiaceae</taxon>
        <taxon>Methanoculleus</taxon>
    </lineage>
</organism>
<keyword evidence="3" id="KW-0050">Antiport</keyword>
<feature type="transmembrane region" description="Helical" evidence="9">
    <location>
        <begin position="6"/>
        <end position="22"/>
    </location>
</feature>
<gene>
    <name evidence="11" type="ORF">HQQ74_11565</name>
</gene>
<reference evidence="11" key="1">
    <citation type="submission" date="2020-05" db="EMBL/GenBank/DDBJ databases">
        <title>The first insight into the ecology of ammonia-tolerant syntrophic propionate oxidizing bacteria.</title>
        <authorList>
            <person name="Singh A."/>
            <person name="Schnurer A."/>
            <person name="Westerholm M."/>
        </authorList>
    </citation>
    <scope>NUCLEOTIDE SEQUENCE</scope>
    <source>
        <strain evidence="11">MAG54</strain>
    </source>
</reference>
<evidence type="ECO:0000256" key="5">
    <source>
        <dbReference type="ARBA" id="ARBA00022692"/>
    </source>
</evidence>